<feature type="region of interest" description="Disordered" evidence="8">
    <location>
        <begin position="207"/>
        <end position="230"/>
    </location>
</feature>
<dbReference type="Pfam" id="PF01130">
    <property type="entry name" value="CD36"/>
    <property type="match status" value="1"/>
</dbReference>
<dbReference type="GO" id="GO:0005737">
    <property type="term" value="C:cytoplasm"/>
    <property type="evidence" value="ECO:0007669"/>
    <property type="project" value="TreeGrafter"/>
</dbReference>
<evidence type="ECO:0000256" key="1">
    <source>
        <dbReference type="ARBA" id="ARBA00004236"/>
    </source>
</evidence>
<dbReference type="InterPro" id="IPR002159">
    <property type="entry name" value="CD36_fam"/>
</dbReference>
<organism evidence="10 11">
    <name type="scientific">Coptotermes formosanus</name>
    <name type="common">Formosan subterranean termite</name>
    <dbReference type="NCBI Taxonomy" id="36987"/>
    <lineage>
        <taxon>Eukaryota</taxon>
        <taxon>Metazoa</taxon>
        <taxon>Ecdysozoa</taxon>
        <taxon>Arthropoda</taxon>
        <taxon>Hexapoda</taxon>
        <taxon>Insecta</taxon>
        <taxon>Pterygota</taxon>
        <taxon>Neoptera</taxon>
        <taxon>Polyneoptera</taxon>
        <taxon>Dictyoptera</taxon>
        <taxon>Blattodea</taxon>
        <taxon>Blattoidea</taxon>
        <taxon>Termitoidae</taxon>
        <taxon>Rhinotermitidae</taxon>
        <taxon>Coptotermes</taxon>
    </lineage>
</organism>
<dbReference type="AlphaFoldDB" id="A0A6L2Q4B9"/>
<evidence type="ECO:0000313" key="10">
    <source>
        <dbReference type="EMBL" id="GFG38362.1"/>
    </source>
</evidence>
<keyword evidence="4 9" id="KW-0812">Transmembrane</keyword>
<reference evidence="11" key="1">
    <citation type="submission" date="2020-01" db="EMBL/GenBank/DDBJ databases">
        <title>Draft genome sequence of the Termite Coptotermes fromosanus.</title>
        <authorList>
            <person name="Itakura S."/>
            <person name="Yosikawa Y."/>
            <person name="Umezawa K."/>
        </authorList>
    </citation>
    <scope>NUCLEOTIDE SEQUENCE [LARGE SCALE GENOMIC DNA]</scope>
</reference>
<comment type="subcellular location">
    <subcellularLocation>
        <location evidence="1">Cell membrane</location>
    </subcellularLocation>
</comment>
<accession>A0A6L2Q4B9</accession>
<sequence length="230" mass="26274">MKLVTSFVRKYALTFTLQLRNMVLQYVVNSFRILQSIALAEKTITFDYVEDVEVLGITGYRFELVTAAQNTPITGFFILLQNTGIPLDVAARLQINMLLQENSRFTMYNYVPTVFFPMLWFEERATVSPEIAADLRLLLMLPIMGLYCSLGLVLLGIIILALHFLPRFLRSDNWTVPRRSKRNATDNKPSQIIFSRECIRPLMTCPESMSSTPEEGSPFTKSRSPDVCVK</sequence>
<evidence type="ECO:0000256" key="2">
    <source>
        <dbReference type="ARBA" id="ARBA00010532"/>
    </source>
</evidence>
<gene>
    <name evidence="10" type="ORF">Cfor_05707</name>
</gene>
<evidence type="ECO:0000256" key="3">
    <source>
        <dbReference type="ARBA" id="ARBA00022475"/>
    </source>
</evidence>
<keyword evidence="3" id="KW-1003">Cell membrane</keyword>
<keyword evidence="5 9" id="KW-1133">Transmembrane helix</keyword>
<dbReference type="PANTHER" id="PTHR11923">
    <property type="entry name" value="SCAVENGER RECEPTOR CLASS B TYPE-1 SR-B1"/>
    <property type="match status" value="1"/>
</dbReference>
<comment type="similarity">
    <text evidence="2">Belongs to the CD36 family.</text>
</comment>
<keyword evidence="7" id="KW-0325">Glycoprotein</keyword>
<evidence type="ECO:0000313" key="11">
    <source>
        <dbReference type="Proteomes" id="UP000502823"/>
    </source>
</evidence>
<evidence type="ECO:0000256" key="8">
    <source>
        <dbReference type="SAM" id="MobiDB-lite"/>
    </source>
</evidence>
<dbReference type="EMBL" id="BLKM01000769">
    <property type="protein sequence ID" value="GFG38362.1"/>
    <property type="molecule type" value="Genomic_DNA"/>
</dbReference>
<evidence type="ECO:0000256" key="4">
    <source>
        <dbReference type="ARBA" id="ARBA00022692"/>
    </source>
</evidence>
<dbReference type="InParanoid" id="A0A6L2Q4B9"/>
<dbReference type="OrthoDB" id="514335at2759"/>
<evidence type="ECO:0000256" key="5">
    <source>
        <dbReference type="ARBA" id="ARBA00022989"/>
    </source>
</evidence>
<evidence type="ECO:0000256" key="6">
    <source>
        <dbReference type="ARBA" id="ARBA00023136"/>
    </source>
</evidence>
<keyword evidence="6 9" id="KW-0472">Membrane</keyword>
<keyword evidence="11" id="KW-1185">Reference proteome</keyword>
<feature type="transmembrane region" description="Helical" evidence="9">
    <location>
        <begin position="141"/>
        <end position="165"/>
    </location>
</feature>
<dbReference type="Proteomes" id="UP000502823">
    <property type="component" value="Unassembled WGS sequence"/>
</dbReference>
<comment type="caution">
    <text evidence="10">The sequence shown here is derived from an EMBL/GenBank/DDBJ whole genome shotgun (WGS) entry which is preliminary data.</text>
</comment>
<name>A0A6L2Q4B9_COPFO</name>
<dbReference type="PANTHER" id="PTHR11923:SF93">
    <property type="entry name" value="GH07959P-RELATED"/>
    <property type="match status" value="1"/>
</dbReference>
<dbReference type="GO" id="GO:0005044">
    <property type="term" value="F:scavenger receptor activity"/>
    <property type="evidence" value="ECO:0007669"/>
    <property type="project" value="TreeGrafter"/>
</dbReference>
<evidence type="ECO:0000256" key="9">
    <source>
        <dbReference type="SAM" id="Phobius"/>
    </source>
</evidence>
<evidence type="ECO:0000256" key="7">
    <source>
        <dbReference type="ARBA" id="ARBA00023180"/>
    </source>
</evidence>
<protein>
    <submittedName>
        <fullName evidence="10">Uncharacterized protein</fullName>
    </submittedName>
</protein>
<dbReference type="GO" id="GO:0005886">
    <property type="term" value="C:plasma membrane"/>
    <property type="evidence" value="ECO:0007669"/>
    <property type="project" value="UniProtKB-SubCell"/>
</dbReference>
<feature type="compositionally biased region" description="Polar residues" evidence="8">
    <location>
        <begin position="207"/>
        <end position="222"/>
    </location>
</feature>
<proteinExistence type="inferred from homology"/>